<dbReference type="RefSeq" id="XP_024356117.1">
    <property type="nucleotide sequence ID" value="XM_024489439.1"/>
</dbReference>
<dbReference type="SMART" id="SM01349">
    <property type="entry name" value="TOG"/>
    <property type="match status" value="2"/>
</dbReference>
<evidence type="ECO:0000313" key="3">
    <source>
        <dbReference type="EMBL" id="EUB64921.1"/>
    </source>
</evidence>
<dbReference type="GO" id="GO:0046785">
    <property type="term" value="P:microtubule polymerization"/>
    <property type="evidence" value="ECO:0007669"/>
    <property type="project" value="InterPro"/>
</dbReference>
<name>W6UWA6_ECHGR</name>
<dbReference type="CTD" id="36335905"/>
<protein>
    <submittedName>
        <fullName evidence="3">Cytoskeleton-associated protein</fullName>
    </submittedName>
</protein>
<evidence type="ECO:0000259" key="2">
    <source>
        <dbReference type="SMART" id="SM01349"/>
    </source>
</evidence>
<dbReference type="GeneID" id="36335905"/>
<dbReference type="InterPro" id="IPR034085">
    <property type="entry name" value="TOG"/>
</dbReference>
<dbReference type="OrthoDB" id="205662at2759"/>
<reference evidence="3 4" key="1">
    <citation type="journal article" date="2013" name="Nat. Genet.">
        <title>The genome of the hydatid tapeworm Echinococcus granulosus.</title>
        <authorList>
            <person name="Zheng H."/>
            <person name="Zhang W."/>
            <person name="Zhang L."/>
            <person name="Zhang Z."/>
            <person name="Li J."/>
            <person name="Lu G."/>
            <person name="Zhu Y."/>
            <person name="Wang Y."/>
            <person name="Huang Y."/>
            <person name="Liu J."/>
            <person name="Kang H."/>
            <person name="Chen J."/>
            <person name="Wang L."/>
            <person name="Chen A."/>
            <person name="Yu S."/>
            <person name="Gao Z."/>
            <person name="Jin L."/>
            <person name="Gu W."/>
            <person name="Wang Z."/>
            <person name="Zhao L."/>
            <person name="Shi B."/>
            <person name="Wen H."/>
            <person name="Lin R."/>
            <person name="Jones M.K."/>
            <person name="Brejova B."/>
            <person name="Vinar T."/>
            <person name="Zhao G."/>
            <person name="McManus D.P."/>
            <person name="Chen Z."/>
            <person name="Zhou Y."/>
            <person name="Wang S."/>
        </authorList>
    </citation>
    <scope>NUCLEOTIDE SEQUENCE [LARGE SCALE GENOMIC DNA]</scope>
</reference>
<dbReference type="STRING" id="6210.W6UWA6"/>
<sequence>MNELVEKLSSKRWNERKEALDRIDARLRCGVCTQLEASDLVNALINVLLTDTHLQLVAAAANIITRAANTMKEDFAPLSKPTLLACLSGLRSSKPFVISALRSTVDATFNTLSMEAITEAVLVSLSDKAANPTMKEEAVGLLGRALQASGGSASITVRRTLFRRLLSPLVELMEARSDGVREAACHTLAIARRYLDDDSIYARLTLDVFDDNKKARIDLAYQRLSAVAKKVERPPKAESTLADAKMDIEVQVASLQKAIGKRHPLASSGVVPPPQSKKAKATASVTTTAQLPASFATEQHMSEEEVKRIFSQKSIPESVVNNLSSSNWRERFESVDRLYSAISSFSLDSPAFPQALIRLLLQAPGLKESNVQVRCRVLETIGAILEYSRVSFMCETLFETLTTNLVNLICTPKNVSSCETCLNGLERCCGLPVLGDALLRLAASTKIPKSTEHIILWLTQVIERSDGFCLNYLLTVKHLREGFNSSAEPVRHAYVKLAGAVYASLGRNSSGGVDVGSPSPEAFRADLEGSSKSAIAALLRDEFQGREDAAVAMAHETPRRISDRTASQVPLSFSSPTHRKLEGTSRRMTTVLNSPSEALQRSVYSGIEKPIFEKDEAEAEDEVKVVGDFAVESQSSLRLASTFCAVSVPLLIADFRAKKTRLVQLATGTLHPTRQRLEGDFIDAGMHPNLRHLLTLWDSNPDKTREALVLLTHLLLQHTPSRQKAPEHHRDLLSDTLANLDLLFQWMAESCFVSETLVPEVVSQALEYLDELIARLADAKMTLTPAEVRILLPWPLFAPHMLNQYFGQVSERCCRLTSLLFSLCRVLSADEVYLIVMEAMSTVTETEILKEMLLLVKLLLTRFPSLPNPSVADIKAIAQHVGSSHKEVHRAALECLKAARGAYSTEQISTMAGKLTERDRAFLEEALNKDASTTSFHTPLRPKIPYFDGGFSASYTNNPSILASVSRSQPMQCSRLTGPDDEEGCLHALRQWMLGVLAEDDRTKEVRMVAFLVSKLLASPSLSPSPSTCDNDWAKTLDTALLAVSHLDFLHQSTATRDLLLPKASTLIEHLGLQMSHVALGSVPASNYTTEEACRFVRATVGFVISVRYFYYSLSPVLGLATKQMLEIARGPIMPTLSTASSKDLIFRAAFLTRDLTAHILSQLLAGLLLLHAVLDCICQGRFESLPLKGSFLFLLVDLDIARLLEEELLLTLEFVHEKLIISSLFTYIVALTSLANGQWSGNEAAESDIGRSWLAKNNLLLNMLNLAMKELAENQDDHRDDVNAVLKALETSRSYELQSDFHEGQLMVAFALNRLHS</sequence>
<dbReference type="InterPro" id="IPR045110">
    <property type="entry name" value="XMAP215"/>
</dbReference>
<feature type="domain" description="TOG" evidence="2">
    <location>
        <begin position="2"/>
        <end position="230"/>
    </location>
</feature>
<feature type="domain" description="TOG" evidence="2">
    <location>
        <begin position="301"/>
        <end position="552"/>
    </location>
</feature>
<dbReference type="SUPFAM" id="SSF48371">
    <property type="entry name" value="ARM repeat"/>
    <property type="match status" value="1"/>
</dbReference>
<dbReference type="GO" id="GO:0051010">
    <property type="term" value="F:microtubule plus-end binding"/>
    <property type="evidence" value="ECO:0007669"/>
    <property type="project" value="InterPro"/>
</dbReference>
<dbReference type="KEGG" id="egl:EGR_00190"/>
<dbReference type="InterPro" id="IPR016024">
    <property type="entry name" value="ARM-type_fold"/>
</dbReference>
<dbReference type="PANTHER" id="PTHR12609">
    <property type="entry name" value="MICROTUBULE ASSOCIATED PROTEIN XMAP215"/>
    <property type="match status" value="1"/>
</dbReference>
<dbReference type="Proteomes" id="UP000019149">
    <property type="component" value="Unassembled WGS sequence"/>
</dbReference>
<dbReference type="GO" id="GO:0030951">
    <property type="term" value="P:establishment or maintenance of microtubule cytoskeleton polarity"/>
    <property type="evidence" value="ECO:0007669"/>
    <property type="project" value="InterPro"/>
</dbReference>
<evidence type="ECO:0000256" key="1">
    <source>
        <dbReference type="SAM" id="MobiDB-lite"/>
    </source>
</evidence>
<dbReference type="EMBL" id="APAU02000001">
    <property type="protein sequence ID" value="EUB64921.1"/>
    <property type="molecule type" value="Genomic_DNA"/>
</dbReference>
<gene>
    <name evidence="3" type="ORF">EGR_00190</name>
</gene>
<dbReference type="GO" id="GO:0007051">
    <property type="term" value="P:spindle organization"/>
    <property type="evidence" value="ECO:0007669"/>
    <property type="project" value="InterPro"/>
</dbReference>
<dbReference type="OMA" id="EVYLIVM"/>
<evidence type="ECO:0000313" key="4">
    <source>
        <dbReference type="Proteomes" id="UP000019149"/>
    </source>
</evidence>
<accession>W6UWA6</accession>
<feature type="region of interest" description="Disordered" evidence="1">
    <location>
        <begin position="557"/>
        <end position="584"/>
    </location>
</feature>
<keyword evidence="4" id="KW-1185">Reference proteome</keyword>
<proteinExistence type="predicted"/>
<feature type="compositionally biased region" description="Polar residues" evidence="1">
    <location>
        <begin position="564"/>
        <end position="576"/>
    </location>
</feature>
<organism evidence="3 4">
    <name type="scientific">Echinococcus granulosus</name>
    <name type="common">Hydatid tapeworm</name>
    <dbReference type="NCBI Taxonomy" id="6210"/>
    <lineage>
        <taxon>Eukaryota</taxon>
        <taxon>Metazoa</taxon>
        <taxon>Spiralia</taxon>
        <taxon>Lophotrochozoa</taxon>
        <taxon>Platyhelminthes</taxon>
        <taxon>Cestoda</taxon>
        <taxon>Eucestoda</taxon>
        <taxon>Cyclophyllidea</taxon>
        <taxon>Taeniidae</taxon>
        <taxon>Echinococcus</taxon>
        <taxon>Echinococcus granulosus group</taxon>
    </lineage>
</organism>
<dbReference type="GO" id="GO:0061863">
    <property type="term" value="F:microtubule plus end polymerase"/>
    <property type="evidence" value="ECO:0007669"/>
    <property type="project" value="InterPro"/>
</dbReference>
<dbReference type="InterPro" id="IPR011989">
    <property type="entry name" value="ARM-like"/>
</dbReference>
<comment type="caution">
    <text evidence="3">The sequence shown here is derived from an EMBL/GenBank/DDBJ whole genome shotgun (WGS) entry which is preliminary data.</text>
</comment>
<dbReference type="Gene3D" id="1.25.10.10">
    <property type="entry name" value="Leucine-rich Repeat Variant"/>
    <property type="match status" value="3"/>
</dbReference>